<dbReference type="OrthoDB" id="2110490at2759"/>
<comment type="caution">
    <text evidence="3">The sequence shown here is derived from an EMBL/GenBank/DDBJ whole genome shotgun (WGS) entry which is preliminary data.</text>
</comment>
<organism evidence="3 4">
    <name type="scientific">Piromyces finnis</name>
    <dbReference type="NCBI Taxonomy" id="1754191"/>
    <lineage>
        <taxon>Eukaryota</taxon>
        <taxon>Fungi</taxon>
        <taxon>Fungi incertae sedis</taxon>
        <taxon>Chytridiomycota</taxon>
        <taxon>Chytridiomycota incertae sedis</taxon>
        <taxon>Neocallimastigomycetes</taxon>
        <taxon>Neocallimastigales</taxon>
        <taxon>Neocallimastigaceae</taxon>
        <taxon>Piromyces</taxon>
    </lineage>
</organism>
<evidence type="ECO:0000313" key="4">
    <source>
        <dbReference type="Proteomes" id="UP000193719"/>
    </source>
</evidence>
<dbReference type="EMBL" id="MCFH01000018">
    <property type="protein sequence ID" value="ORX51442.1"/>
    <property type="molecule type" value="Genomic_DNA"/>
</dbReference>
<feature type="coiled-coil region" evidence="1">
    <location>
        <begin position="1243"/>
        <end position="1270"/>
    </location>
</feature>
<protein>
    <submittedName>
        <fullName evidence="3">Uncharacterized protein</fullName>
    </submittedName>
</protein>
<proteinExistence type="predicted"/>
<sequence>MTIILDKLPSLTNLDDIFITNKIVKIVTLYFNHKNNSKISSLSSVGLRSLFEIWKRQPKTWNQLKYNISNYINERNNINCEPDYDLNDYDIAYITILHDVCDHNIKECGQESIAWLKTLFSIKNLNQSCKCLLLDTLNKCIESDIINARAAWILIINEFVNSLKENTHHLVYKYLFQYYNLVAVKTEDTEIYYEFKSLILSNYILPLLGSESFTIRSYVVDTISLYPASEIIEQLPPPSEIVKFTGNNNYDEIVKLYNILLNNEITNTKSYKNNKNNKIDDSRIKSINSLKEYSNSIIDEWYTEWKNGNISIGKKSGVMHALLHSFPRNIITIDSSQKITKENNIEIIQMIQSALEEISFSDSITSRLSIIASWCSFFEKQFNNIENAGQTKTELFLFAKDLFNEKMRHSEIPSLCANSFIAYTGLVVAYYRTNNSSYQYINELIDNLLQYSNLDSYIRNEFNNNDDIRFSIIMSITFLYNYIHATDERRKKNIFNQFRYLIQNISDRNSWHAFALTYGLGHIINSLIRSLSNESQDAGKSLKQSDHFDYLREYIDSLSNGFENNQQKESLELFGRKLGFTKLLELNDTSLISKEVVLTILGKCYKEIEMLFEGKSIKYIEGDFWILAYASLMDREEEIEEEKEEEANTSNNNDLLSKIELVFNQALAFIRTKDSQESLYVHLFSSYCFFKFLKFIQKLNEDSDDSLMEILSYRSQLLSLVQLFSEDGIANNTKISSVFGTMALLGVNIIDLENDRNEVIQEYADNVKEILEKLKSLYGSATGKSLKDARLSFILQGRLLQSIYTINMNKKKTTENETKSNNKNEGNNEPKDYSRFPLKTSYLRAIFNYLNKLSKETELNENQYNIIKILLKSLISIDISLPSVNWNPLLSQLTLMNINSNEIKILCLKFALKHVYLNHKLSNSMLFYLLNSITFLFSENNIQHHKDLLEWFISEEGLGNQLSLGGLPPFDKIDEKTTVNVNNVVISYTKTTEIVQVLINSIYICENTQKNLEKLIEVLAKHLLSIPLIENESSNSNIEKVKQEILNILKNIYENISILDDINNMKIIRLIFSCYVCDPDRLMELISLTNEKDYLGKYENNNITNDLELQKLNIGISQLVDMECDSNYPKSLKQNIRRSIKYNKEEVTKKTLIEVFTIMENKRVEDKIKKDIFLMNISCIFQNIEHLLSIKHQSLVDQDKLQWLQEILDLSILYRNEKESTFYLRKIIFGIMNILWTKTPEKSEKQEDNFENIMNLYKKLKEENNNLVVDLDDFDFLFKSDVNKEKQEAICKRLFSIMKHFSESNDEMSDEGYYELKFGLIRYHNKSNFIQSHLIELSQ</sequence>
<reference evidence="3 4" key="1">
    <citation type="submission" date="2016-08" db="EMBL/GenBank/DDBJ databases">
        <title>Genomes of anaerobic fungi encode conserved fungal cellulosomes for biomass hydrolysis.</title>
        <authorList>
            <consortium name="DOE Joint Genome Institute"/>
            <person name="Haitjema C.H."/>
            <person name="Gilmore S.P."/>
            <person name="Henske J.K."/>
            <person name="Solomon K.V."/>
            <person name="De Groot R."/>
            <person name="Kuo A."/>
            <person name="Mondo S.J."/>
            <person name="Salamov A.A."/>
            <person name="Labutti K."/>
            <person name="Zhao Z."/>
            <person name="Chiniquy J."/>
            <person name="Barry K."/>
            <person name="Brewer H.M."/>
            <person name="Purvine S.O."/>
            <person name="Wright A.T."/>
            <person name="Boxma B."/>
            <person name="Van Alen T."/>
            <person name="Hackstein J.H."/>
            <person name="Baker S.E."/>
            <person name="Grigoriev I.V."/>
            <person name="O'Malley M.A."/>
        </authorList>
    </citation>
    <scope>NUCLEOTIDE SEQUENCE [LARGE SCALE GENOMIC DNA]</scope>
    <source>
        <strain evidence="4">finn</strain>
    </source>
</reference>
<accession>A0A1Y1VAQ7</accession>
<evidence type="ECO:0000256" key="1">
    <source>
        <dbReference type="SAM" id="Coils"/>
    </source>
</evidence>
<gene>
    <name evidence="3" type="ORF">BCR36DRAFT_582989</name>
</gene>
<feature type="region of interest" description="Disordered" evidence="2">
    <location>
        <begin position="811"/>
        <end position="833"/>
    </location>
</feature>
<reference evidence="3 4" key="2">
    <citation type="submission" date="2016-08" db="EMBL/GenBank/DDBJ databases">
        <title>Pervasive Adenine N6-methylation of Active Genes in Fungi.</title>
        <authorList>
            <consortium name="DOE Joint Genome Institute"/>
            <person name="Mondo S.J."/>
            <person name="Dannebaum R.O."/>
            <person name="Kuo R.C."/>
            <person name="Labutti K."/>
            <person name="Haridas S."/>
            <person name="Kuo A."/>
            <person name="Salamov A."/>
            <person name="Ahrendt S.R."/>
            <person name="Lipzen A."/>
            <person name="Sullivan W."/>
            <person name="Andreopoulos W.B."/>
            <person name="Clum A."/>
            <person name="Lindquist E."/>
            <person name="Daum C."/>
            <person name="Ramamoorthy G.K."/>
            <person name="Gryganskyi A."/>
            <person name="Culley D."/>
            <person name="Magnuson J.K."/>
            <person name="James T.Y."/>
            <person name="O'Malley M.A."/>
            <person name="Stajich J.E."/>
            <person name="Spatafora J.W."/>
            <person name="Visel A."/>
            <person name="Grigoriev I.V."/>
        </authorList>
    </citation>
    <scope>NUCLEOTIDE SEQUENCE [LARGE SCALE GENOMIC DNA]</scope>
    <source>
        <strain evidence="4">finn</strain>
    </source>
</reference>
<keyword evidence="4" id="KW-1185">Reference proteome</keyword>
<dbReference type="Proteomes" id="UP000193719">
    <property type="component" value="Unassembled WGS sequence"/>
</dbReference>
<evidence type="ECO:0000256" key="2">
    <source>
        <dbReference type="SAM" id="MobiDB-lite"/>
    </source>
</evidence>
<evidence type="ECO:0000313" key="3">
    <source>
        <dbReference type="EMBL" id="ORX51442.1"/>
    </source>
</evidence>
<keyword evidence="1" id="KW-0175">Coiled coil</keyword>
<name>A0A1Y1VAQ7_9FUNG</name>
<feature type="compositionally biased region" description="Basic and acidic residues" evidence="2">
    <location>
        <begin position="812"/>
        <end position="833"/>
    </location>
</feature>